<evidence type="ECO:0000313" key="2">
    <source>
        <dbReference type="Proteomes" id="UP001597024"/>
    </source>
</evidence>
<accession>A0ABW3DQQ0</accession>
<protein>
    <recommendedName>
        <fullName evidence="3">YCII-related domain-containing protein</fullName>
    </recommendedName>
</protein>
<sequence>MEDFRRWVSMLRPEDTPALEGLGLGFSDLKERAQDGLIYGFTINGTAEFMAGLVKNPRVRSVSVIEITPDGF</sequence>
<gene>
    <name evidence="1" type="ORF">ACFQ08_12205</name>
</gene>
<dbReference type="Proteomes" id="UP001597024">
    <property type="component" value="Unassembled WGS sequence"/>
</dbReference>
<keyword evidence="2" id="KW-1185">Reference proteome</keyword>
<proteinExistence type="predicted"/>
<reference evidence="2" key="1">
    <citation type="journal article" date="2019" name="Int. J. Syst. Evol. Microbiol.">
        <title>The Global Catalogue of Microorganisms (GCM) 10K type strain sequencing project: providing services to taxonomists for standard genome sequencing and annotation.</title>
        <authorList>
            <consortium name="The Broad Institute Genomics Platform"/>
            <consortium name="The Broad Institute Genome Sequencing Center for Infectious Disease"/>
            <person name="Wu L."/>
            <person name="Ma J."/>
        </authorList>
    </citation>
    <scope>NUCLEOTIDE SEQUENCE [LARGE SCALE GENOMIC DNA]</scope>
    <source>
        <strain evidence="2">CCUG 62974</strain>
    </source>
</reference>
<evidence type="ECO:0008006" key="3">
    <source>
        <dbReference type="Google" id="ProtNLM"/>
    </source>
</evidence>
<dbReference type="EMBL" id="JBHTHX010000330">
    <property type="protein sequence ID" value="MFD0885309.1"/>
    <property type="molecule type" value="Genomic_DNA"/>
</dbReference>
<name>A0ABW3DQQ0_9ACTN</name>
<evidence type="ECO:0000313" key="1">
    <source>
        <dbReference type="EMBL" id="MFD0885309.1"/>
    </source>
</evidence>
<organism evidence="1 2">
    <name type="scientific">Streptosporangium algeriense</name>
    <dbReference type="NCBI Taxonomy" id="1682748"/>
    <lineage>
        <taxon>Bacteria</taxon>
        <taxon>Bacillati</taxon>
        <taxon>Actinomycetota</taxon>
        <taxon>Actinomycetes</taxon>
        <taxon>Streptosporangiales</taxon>
        <taxon>Streptosporangiaceae</taxon>
        <taxon>Streptosporangium</taxon>
    </lineage>
</organism>
<comment type="caution">
    <text evidence="1">The sequence shown here is derived from an EMBL/GenBank/DDBJ whole genome shotgun (WGS) entry which is preliminary data.</text>
</comment>